<dbReference type="PROSITE" id="PS01148">
    <property type="entry name" value="UPF0033"/>
    <property type="match status" value="1"/>
</dbReference>
<dbReference type="Proteomes" id="UP000669605">
    <property type="component" value="Unassembled WGS sequence"/>
</dbReference>
<dbReference type="Gene3D" id="3.30.110.40">
    <property type="entry name" value="TusA-like domain"/>
    <property type="match status" value="1"/>
</dbReference>
<feature type="domain" description="UPF0033" evidence="2">
    <location>
        <begin position="9"/>
        <end position="33"/>
    </location>
</feature>
<gene>
    <name evidence="3" type="ORF">GV368_05905</name>
</gene>
<accession>A0ABX1QL29</accession>
<sequence>MVVDADLELDARGLRCPLPILRTKKALATLHSGQRLRVLTTDPGSMKDFSAFARQSGNVLEVAHEVGEGEYEFVLVRR</sequence>
<comment type="caution">
    <text evidence="3">The sequence shown here is derived from an EMBL/GenBank/DDBJ whole genome shotgun (WGS) entry which is preliminary data.</text>
</comment>
<evidence type="ECO:0000313" key="3">
    <source>
        <dbReference type="EMBL" id="NMH16640.1"/>
    </source>
</evidence>
<dbReference type="PANTHER" id="PTHR33279">
    <property type="entry name" value="SULFUR CARRIER PROTEIN YEDF-RELATED"/>
    <property type="match status" value="1"/>
</dbReference>
<protein>
    <recommendedName>
        <fullName evidence="2">UPF0033 domain-containing protein</fullName>
    </recommendedName>
</protein>
<evidence type="ECO:0000259" key="2">
    <source>
        <dbReference type="PROSITE" id="PS01148"/>
    </source>
</evidence>
<evidence type="ECO:0000256" key="1">
    <source>
        <dbReference type="ARBA" id="ARBA00008984"/>
    </source>
</evidence>
<organism evidence="3 4">
    <name type="scientific">Tepidiphilus baoligensis</name>
    <dbReference type="NCBI Taxonomy" id="2698687"/>
    <lineage>
        <taxon>Bacteria</taxon>
        <taxon>Pseudomonadati</taxon>
        <taxon>Pseudomonadota</taxon>
        <taxon>Hydrogenophilia</taxon>
        <taxon>Hydrogenophilales</taxon>
        <taxon>Hydrogenophilaceae</taxon>
        <taxon>Tepidiphilus</taxon>
    </lineage>
</organism>
<dbReference type="Pfam" id="PF01206">
    <property type="entry name" value="TusA"/>
    <property type="match status" value="1"/>
</dbReference>
<name>A0ABX1QL29_9PROT</name>
<dbReference type="PANTHER" id="PTHR33279:SF6">
    <property type="entry name" value="SULFUR CARRIER PROTEIN YEDF-RELATED"/>
    <property type="match status" value="1"/>
</dbReference>
<dbReference type="InterPro" id="IPR036868">
    <property type="entry name" value="TusA-like_sf"/>
</dbReference>
<dbReference type="RefSeq" id="WP_142804399.1">
    <property type="nucleotide sequence ID" value="NZ_JBHSGH010000018.1"/>
</dbReference>
<dbReference type="CDD" id="cd00291">
    <property type="entry name" value="SirA_YedF_YeeD"/>
    <property type="match status" value="1"/>
</dbReference>
<proteinExistence type="inferred from homology"/>
<comment type="similarity">
    <text evidence="1">Belongs to the sulfur carrier protein TusA family.</text>
</comment>
<dbReference type="InterPro" id="IPR001455">
    <property type="entry name" value="TusA-like"/>
</dbReference>
<dbReference type="SUPFAM" id="SSF64307">
    <property type="entry name" value="SirA-like"/>
    <property type="match status" value="1"/>
</dbReference>
<evidence type="ECO:0000313" key="4">
    <source>
        <dbReference type="Proteomes" id="UP000669605"/>
    </source>
</evidence>
<reference evidence="3 4" key="1">
    <citation type="journal article" date="2020" name="Curr. Microbiol.">
        <title>Tepidiphilus baoligensis sp. nov., a Novel Bacterium of the Family Hydrogenophilaceae Isolated from an Oil Reservoir.</title>
        <authorList>
            <person name="Zhang X."/>
            <person name="Wang G."/>
            <person name="Ma X."/>
            <person name="Yu J."/>
            <person name="You J."/>
            <person name="Xue Y."/>
            <person name="Ma Y."/>
        </authorList>
    </citation>
    <scope>NUCLEOTIDE SEQUENCE [LARGE SCALE GENOMIC DNA]</scope>
    <source>
        <strain evidence="3 4">B18-69</strain>
    </source>
</reference>
<keyword evidence="4" id="KW-1185">Reference proteome</keyword>
<dbReference type="EMBL" id="JAAAUB010000006">
    <property type="protein sequence ID" value="NMH16640.1"/>
    <property type="molecule type" value="Genomic_DNA"/>
</dbReference>